<evidence type="ECO:0008006" key="3">
    <source>
        <dbReference type="Google" id="ProtNLM"/>
    </source>
</evidence>
<organism evidence="1 2">
    <name type="scientific">Cuscuta europaea</name>
    <name type="common">European dodder</name>
    <dbReference type="NCBI Taxonomy" id="41803"/>
    <lineage>
        <taxon>Eukaryota</taxon>
        <taxon>Viridiplantae</taxon>
        <taxon>Streptophyta</taxon>
        <taxon>Embryophyta</taxon>
        <taxon>Tracheophyta</taxon>
        <taxon>Spermatophyta</taxon>
        <taxon>Magnoliopsida</taxon>
        <taxon>eudicotyledons</taxon>
        <taxon>Gunneridae</taxon>
        <taxon>Pentapetalae</taxon>
        <taxon>asterids</taxon>
        <taxon>lamiids</taxon>
        <taxon>Solanales</taxon>
        <taxon>Convolvulaceae</taxon>
        <taxon>Cuscuteae</taxon>
        <taxon>Cuscuta</taxon>
        <taxon>Cuscuta subgen. Cuscuta</taxon>
    </lineage>
</organism>
<keyword evidence="2" id="KW-1185">Reference proteome</keyword>
<sequence length="183" mass="21347">MLSKEKDGELDGDVSHRIRTGWMKWKSASGFLCDRGMPTRLKGKFYRIAIRPALLYGVECWAVKQCHIQKMSVAEMRMLRWMCGHTRKDRVRNETIRQRVGVAPIEDKMRESRLRWFGHVPNRPSDAPVRRVEMCGEEAGKRGRGRPKQTWVRGVRSDMLLLGLDEGMTLERTKWRAGIHVKE</sequence>
<protein>
    <recommendedName>
        <fullName evidence="3">Reverse transcriptase domain-containing protein</fullName>
    </recommendedName>
</protein>
<dbReference type="AlphaFoldDB" id="A0A9P1E268"/>
<proteinExistence type="predicted"/>
<evidence type="ECO:0000313" key="2">
    <source>
        <dbReference type="Proteomes" id="UP001152484"/>
    </source>
</evidence>
<gene>
    <name evidence="1" type="ORF">CEURO_LOCUS4789</name>
</gene>
<accession>A0A9P1E268</accession>
<dbReference type="EMBL" id="CAMAPE010000008">
    <property type="protein sequence ID" value="CAH9073368.1"/>
    <property type="molecule type" value="Genomic_DNA"/>
</dbReference>
<dbReference type="PANTHER" id="PTHR46238">
    <property type="entry name" value="REVERSE TRANSCRIPTASE DOMAIN-CONTAINING PROTEIN"/>
    <property type="match status" value="1"/>
</dbReference>
<dbReference type="Proteomes" id="UP001152484">
    <property type="component" value="Unassembled WGS sequence"/>
</dbReference>
<dbReference type="PANTHER" id="PTHR46238:SF8">
    <property type="entry name" value="ENDONUCLEASE_EXONUCLEASE_PHOSPHATASE DOMAIN-CONTAINING PROTEIN"/>
    <property type="match status" value="1"/>
</dbReference>
<comment type="caution">
    <text evidence="1">The sequence shown here is derived from an EMBL/GenBank/DDBJ whole genome shotgun (WGS) entry which is preliminary data.</text>
</comment>
<name>A0A9P1E268_CUSEU</name>
<reference evidence="1" key="1">
    <citation type="submission" date="2022-07" db="EMBL/GenBank/DDBJ databases">
        <authorList>
            <person name="Macas J."/>
            <person name="Novak P."/>
            <person name="Neumann P."/>
        </authorList>
    </citation>
    <scope>NUCLEOTIDE SEQUENCE</scope>
</reference>
<evidence type="ECO:0000313" key="1">
    <source>
        <dbReference type="EMBL" id="CAH9073368.1"/>
    </source>
</evidence>
<dbReference type="OrthoDB" id="1293503at2759"/>